<accession>A0ABS3RZT7</accession>
<feature type="domain" description="DUF397" evidence="2">
    <location>
        <begin position="9"/>
        <end position="61"/>
    </location>
</feature>
<reference evidence="3 4" key="1">
    <citation type="submission" date="2021-03" db="EMBL/GenBank/DDBJ databases">
        <title>Actinomadura violae sp. nov., isolated from lichen in Thailand.</title>
        <authorList>
            <person name="Kanchanasin P."/>
            <person name="Saeng-In P."/>
            <person name="Phongsopitanun W."/>
            <person name="Yuki M."/>
            <person name="Kudo T."/>
            <person name="Ohkuma M."/>
            <person name="Tanasupawat S."/>
        </authorList>
    </citation>
    <scope>NUCLEOTIDE SEQUENCE [LARGE SCALE GENOMIC DNA]</scope>
    <source>
        <strain evidence="3 4">LCR2-06</strain>
    </source>
</reference>
<dbReference type="InterPro" id="IPR007278">
    <property type="entry name" value="DUF397"/>
</dbReference>
<dbReference type="EMBL" id="JAGEPF010000021">
    <property type="protein sequence ID" value="MBO2462274.1"/>
    <property type="molecule type" value="Genomic_DNA"/>
</dbReference>
<comment type="caution">
    <text evidence="3">The sequence shown here is derived from an EMBL/GenBank/DDBJ whole genome shotgun (WGS) entry which is preliminary data.</text>
</comment>
<evidence type="ECO:0000256" key="1">
    <source>
        <dbReference type="SAM" id="MobiDB-lite"/>
    </source>
</evidence>
<organism evidence="3 4">
    <name type="scientific">Actinomadura violacea</name>
    <dbReference type="NCBI Taxonomy" id="2819934"/>
    <lineage>
        <taxon>Bacteria</taxon>
        <taxon>Bacillati</taxon>
        <taxon>Actinomycetota</taxon>
        <taxon>Actinomycetes</taxon>
        <taxon>Streptosporangiales</taxon>
        <taxon>Thermomonosporaceae</taxon>
        <taxon>Actinomadura</taxon>
    </lineage>
</organism>
<proteinExistence type="predicted"/>
<dbReference type="Proteomes" id="UP000680206">
    <property type="component" value="Unassembled WGS sequence"/>
</dbReference>
<evidence type="ECO:0000313" key="4">
    <source>
        <dbReference type="Proteomes" id="UP000680206"/>
    </source>
</evidence>
<feature type="region of interest" description="Disordered" evidence="1">
    <location>
        <begin position="1"/>
        <end position="20"/>
    </location>
</feature>
<gene>
    <name evidence="3" type="ORF">J4709_32360</name>
</gene>
<name>A0ABS3RZT7_9ACTN</name>
<keyword evidence="4" id="KW-1185">Reference proteome</keyword>
<dbReference type="Pfam" id="PF04149">
    <property type="entry name" value="DUF397"/>
    <property type="match status" value="1"/>
</dbReference>
<sequence>MEVMRAHPGWRKSSYSSSQGDNCVELADLGGTIGVRDSKDPCGGHINISRQGLDVLLARLKQR</sequence>
<protein>
    <submittedName>
        <fullName evidence="3">DUF397 domain-containing protein</fullName>
    </submittedName>
</protein>
<dbReference type="RefSeq" id="WP_208246386.1">
    <property type="nucleotide sequence ID" value="NZ_JAGEPF010000021.1"/>
</dbReference>
<evidence type="ECO:0000313" key="3">
    <source>
        <dbReference type="EMBL" id="MBO2462274.1"/>
    </source>
</evidence>
<evidence type="ECO:0000259" key="2">
    <source>
        <dbReference type="Pfam" id="PF04149"/>
    </source>
</evidence>